<accession>A0ABS0NI88</accession>
<sequence>MTTDGYEPSGDAEENPLVFLRRFEERTLRDQEALLREHGTDWAALLSRYVDALAHEAAPEDEGEPPVPERPGPDPDRGPAQPPPTDRTGPRPPG</sequence>
<dbReference type="InterPro" id="IPR046236">
    <property type="entry name" value="DUF6269"/>
</dbReference>
<gene>
    <name evidence="2" type="ORF">IHE55_08990</name>
</gene>
<feature type="region of interest" description="Disordered" evidence="1">
    <location>
        <begin position="54"/>
        <end position="94"/>
    </location>
</feature>
<dbReference type="Pfam" id="PF19784">
    <property type="entry name" value="DUF6269"/>
    <property type="match status" value="1"/>
</dbReference>
<organism evidence="2 3">
    <name type="scientific">Streptomyces pactum</name>
    <dbReference type="NCBI Taxonomy" id="68249"/>
    <lineage>
        <taxon>Bacteria</taxon>
        <taxon>Bacillati</taxon>
        <taxon>Actinomycetota</taxon>
        <taxon>Actinomycetes</taxon>
        <taxon>Kitasatosporales</taxon>
        <taxon>Streptomycetaceae</taxon>
        <taxon>Streptomyces</taxon>
    </lineage>
</organism>
<comment type="caution">
    <text evidence="2">The sequence shown here is derived from an EMBL/GenBank/DDBJ whole genome shotgun (WGS) entry which is preliminary data.</text>
</comment>
<name>A0ABS0NI88_9ACTN</name>
<evidence type="ECO:0000313" key="3">
    <source>
        <dbReference type="Proteomes" id="UP000807371"/>
    </source>
</evidence>
<evidence type="ECO:0000313" key="2">
    <source>
        <dbReference type="EMBL" id="MBH5334918.1"/>
    </source>
</evidence>
<dbReference type="RefSeq" id="WP_197988548.1">
    <property type="nucleotide sequence ID" value="NZ_JACYXC010000001.1"/>
</dbReference>
<dbReference type="EMBL" id="JACYXC010000001">
    <property type="protein sequence ID" value="MBH5334918.1"/>
    <property type="molecule type" value="Genomic_DNA"/>
</dbReference>
<evidence type="ECO:0000256" key="1">
    <source>
        <dbReference type="SAM" id="MobiDB-lite"/>
    </source>
</evidence>
<feature type="compositionally biased region" description="Pro residues" evidence="1">
    <location>
        <begin position="80"/>
        <end position="94"/>
    </location>
</feature>
<proteinExistence type="predicted"/>
<reference evidence="2 3" key="1">
    <citation type="submission" date="2020-09" db="EMBL/GenBank/DDBJ databases">
        <title>Biosynthesis of the nuclear factor of activated T cells inhibitor NFAT-133 and its congeners in Streptomyces pactum.</title>
        <authorList>
            <person name="Zhou W."/>
            <person name="Posri P."/>
            <person name="Abugrain M.E."/>
            <person name="Weisberg A.J."/>
            <person name="Chang J.H."/>
            <person name="Mahmud T."/>
        </authorList>
    </citation>
    <scope>NUCLEOTIDE SEQUENCE [LARGE SCALE GENOMIC DNA]</scope>
    <source>
        <strain evidence="2 3">ATCC 27456</strain>
    </source>
</reference>
<protein>
    <submittedName>
        <fullName evidence="2">Uncharacterized protein</fullName>
    </submittedName>
</protein>
<keyword evidence="3" id="KW-1185">Reference proteome</keyword>
<dbReference type="Proteomes" id="UP000807371">
    <property type="component" value="Unassembled WGS sequence"/>
</dbReference>